<comment type="similarity">
    <text evidence="5">Belongs to the QueA family.</text>
</comment>
<gene>
    <name evidence="5 6" type="primary">queA</name>
    <name evidence="6" type="ORF">METESE_37680</name>
</gene>
<organism evidence="6 7">
    <name type="scientific">Mesoterricola sediminis</name>
    <dbReference type="NCBI Taxonomy" id="2927980"/>
    <lineage>
        <taxon>Bacteria</taxon>
        <taxon>Pseudomonadati</taxon>
        <taxon>Acidobacteriota</taxon>
        <taxon>Holophagae</taxon>
        <taxon>Holophagales</taxon>
        <taxon>Holophagaceae</taxon>
        <taxon>Mesoterricola</taxon>
    </lineage>
</organism>
<dbReference type="PANTHER" id="PTHR30307:SF0">
    <property type="entry name" value="S-ADENOSYLMETHIONINE:TRNA RIBOSYLTRANSFERASE-ISOMERASE"/>
    <property type="match status" value="1"/>
</dbReference>
<dbReference type="Gene3D" id="3.40.1780.10">
    <property type="entry name" value="QueA-like"/>
    <property type="match status" value="2"/>
</dbReference>
<dbReference type="InterPro" id="IPR042119">
    <property type="entry name" value="QueA_dom2"/>
</dbReference>
<comment type="catalytic activity">
    <reaction evidence="5">
        <text>7-aminomethyl-7-carbaguanosine(34) in tRNA + S-adenosyl-L-methionine = epoxyqueuosine(34) in tRNA + adenine + L-methionine + 2 H(+)</text>
        <dbReference type="Rhea" id="RHEA:32155"/>
        <dbReference type="Rhea" id="RHEA-COMP:10342"/>
        <dbReference type="Rhea" id="RHEA-COMP:18582"/>
        <dbReference type="ChEBI" id="CHEBI:15378"/>
        <dbReference type="ChEBI" id="CHEBI:16708"/>
        <dbReference type="ChEBI" id="CHEBI:57844"/>
        <dbReference type="ChEBI" id="CHEBI:59789"/>
        <dbReference type="ChEBI" id="CHEBI:82833"/>
        <dbReference type="ChEBI" id="CHEBI:194443"/>
        <dbReference type="EC" id="2.4.99.17"/>
    </reaction>
</comment>
<keyword evidence="4 5" id="KW-0671">Queuosine biosynthesis</keyword>
<keyword evidence="3 5" id="KW-0949">S-adenosyl-L-methionine</keyword>
<dbReference type="KEGG" id="msea:METESE_37680"/>
<evidence type="ECO:0000256" key="1">
    <source>
        <dbReference type="ARBA" id="ARBA00022490"/>
    </source>
</evidence>
<dbReference type="RefSeq" id="WP_243333607.1">
    <property type="nucleotide sequence ID" value="NZ_AP027081.1"/>
</dbReference>
<keyword evidence="1 5" id="KW-0963">Cytoplasm</keyword>
<comment type="pathway">
    <text evidence="5">tRNA modification; tRNA-queuosine biosynthesis.</text>
</comment>
<evidence type="ECO:0000256" key="4">
    <source>
        <dbReference type="ARBA" id="ARBA00022785"/>
    </source>
</evidence>
<dbReference type="EC" id="2.4.99.17" evidence="5"/>
<dbReference type="NCBIfam" id="TIGR00113">
    <property type="entry name" value="queA"/>
    <property type="match status" value="1"/>
</dbReference>
<name>A0AA48H2K9_9BACT</name>
<dbReference type="NCBIfam" id="NF001140">
    <property type="entry name" value="PRK00147.1"/>
    <property type="match status" value="1"/>
</dbReference>
<dbReference type="EMBL" id="AP027081">
    <property type="protein sequence ID" value="BDU78810.1"/>
    <property type="molecule type" value="Genomic_DNA"/>
</dbReference>
<dbReference type="Gene3D" id="2.40.10.240">
    <property type="entry name" value="QueA-like"/>
    <property type="match status" value="1"/>
</dbReference>
<accession>A0AA48H2K9</accession>
<comment type="function">
    <text evidence="5">Transfers and isomerizes the ribose moiety from AdoMet to the 7-aminomethyl group of 7-deazaguanine (preQ1-tRNA) to give epoxyqueuosine (oQ-tRNA).</text>
</comment>
<keyword evidence="7" id="KW-1185">Reference proteome</keyword>
<evidence type="ECO:0000313" key="6">
    <source>
        <dbReference type="EMBL" id="BDU78810.1"/>
    </source>
</evidence>
<reference evidence="6" key="1">
    <citation type="journal article" date="2023" name="Int. J. Syst. Evol. Microbiol.">
        <title>Mesoterricola silvestris gen. nov., sp. nov., Mesoterricola sediminis sp. nov., Geothrix oryzae sp. nov., Geothrix edaphica sp. nov., Geothrix rubra sp. nov., and Geothrix limicola sp. nov., six novel members of Acidobacteriota isolated from soils.</title>
        <authorList>
            <person name="Itoh H."/>
            <person name="Sugisawa Y."/>
            <person name="Mise K."/>
            <person name="Xu Z."/>
            <person name="Kuniyasu M."/>
            <person name="Ushijima N."/>
            <person name="Kawano K."/>
            <person name="Kobayashi E."/>
            <person name="Shiratori Y."/>
            <person name="Masuda Y."/>
            <person name="Senoo K."/>
        </authorList>
    </citation>
    <scope>NUCLEOTIDE SEQUENCE</scope>
    <source>
        <strain evidence="6">W786</strain>
    </source>
</reference>
<proteinExistence type="inferred from homology"/>
<dbReference type="InterPro" id="IPR036100">
    <property type="entry name" value="QueA_sf"/>
</dbReference>
<dbReference type="Pfam" id="PF02547">
    <property type="entry name" value="Queuosine_synth"/>
    <property type="match status" value="1"/>
</dbReference>
<dbReference type="InterPro" id="IPR042118">
    <property type="entry name" value="QueA_dom1"/>
</dbReference>
<sequence length="355" mass="38706">MRRSAFHFDLPPELIAQHPAERRDGARLLVADAAAGTLRHAMIRDLPDLVPPGAVCVPNDVKVRHARLPLRRSGGGTGEALLLRALPGGAFEALVRPGSRLRPGKHALVVDEAGSVLAEVQIEAALDEGLRRVRVVGPGGDLDWDAVDAIGRLPLPPYIAHPADAEDEGRYQTVFHAAEGEAVAAPTAGLHFTPELIGALRARGCAWEPVRLHVGLGTFRPMTAEDLDDHVMHEERYEVPEAAAALLEPAFRERNRPVLAVGTTSLRTLEAAWDGERLARSGSTRLFIQPGYRLRTADHLLTNFHLPESTLFVLVSALLGLDFAQEAYREAVRERYRFFSYGDAMLILGARAGRD</sequence>
<evidence type="ECO:0000256" key="5">
    <source>
        <dbReference type="HAMAP-Rule" id="MF_00113"/>
    </source>
</evidence>
<dbReference type="AlphaFoldDB" id="A0AA48H2K9"/>
<comment type="subcellular location">
    <subcellularLocation>
        <location evidence="5">Cytoplasm</location>
    </subcellularLocation>
</comment>
<dbReference type="PANTHER" id="PTHR30307">
    <property type="entry name" value="S-ADENOSYLMETHIONINE:TRNA RIBOSYLTRANSFERASE-ISOMERASE"/>
    <property type="match status" value="1"/>
</dbReference>
<evidence type="ECO:0000256" key="2">
    <source>
        <dbReference type="ARBA" id="ARBA00022679"/>
    </source>
</evidence>
<dbReference type="GO" id="GO:0005737">
    <property type="term" value="C:cytoplasm"/>
    <property type="evidence" value="ECO:0007669"/>
    <property type="project" value="UniProtKB-SubCell"/>
</dbReference>
<keyword evidence="2 5" id="KW-0808">Transferase</keyword>
<protein>
    <recommendedName>
        <fullName evidence="5">S-adenosylmethionine:tRNA ribosyltransferase-isomerase</fullName>
        <ecNumber evidence="5">2.4.99.17</ecNumber>
    </recommendedName>
    <alternativeName>
        <fullName evidence="5">Queuosine biosynthesis protein QueA</fullName>
    </alternativeName>
</protein>
<dbReference type="GO" id="GO:0051075">
    <property type="term" value="F:S-adenosylmethionine:tRNA ribosyltransferase-isomerase activity"/>
    <property type="evidence" value="ECO:0007669"/>
    <property type="project" value="UniProtKB-EC"/>
</dbReference>
<dbReference type="Proteomes" id="UP001228113">
    <property type="component" value="Chromosome"/>
</dbReference>
<dbReference type="SUPFAM" id="SSF111337">
    <property type="entry name" value="QueA-like"/>
    <property type="match status" value="1"/>
</dbReference>
<dbReference type="InterPro" id="IPR003699">
    <property type="entry name" value="QueA"/>
</dbReference>
<evidence type="ECO:0000313" key="7">
    <source>
        <dbReference type="Proteomes" id="UP001228113"/>
    </source>
</evidence>
<dbReference type="HAMAP" id="MF_00113">
    <property type="entry name" value="QueA"/>
    <property type="match status" value="1"/>
</dbReference>
<comment type="subunit">
    <text evidence="5">Monomer.</text>
</comment>
<dbReference type="GO" id="GO:0008616">
    <property type="term" value="P:tRNA queuosine(34) biosynthetic process"/>
    <property type="evidence" value="ECO:0007669"/>
    <property type="project" value="UniProtKB-UniRule"/>
</dbReference>
<evidence type="ECO:0000256" key="3">
    <source>
        <dbReference type="ARBA" id="ARBA00022691"/>
    </source>
</evidence>